<feature type="compositionally biased region" description="Low complexity" evidence="5">
    <location>
        <begin position="1136"/>
        <end position="1159"/>
    </location>
</feature>
<evidence type="ECO:0000256" key="1">
    <source>
        <dbReference type="ARBA" id="ARBA00004141"/>
    </source>
</evidence>
<feature type="compositionally biased region" description="Low complexity" evidence="5">
    <location>
        <begin position="277"/>
        <end position="298"/>
    </location>
</feature>
<feature type="compositionally biased region" description="Polar residues" evidence="5">
    <location>
        <begin position="1079"/>
        <end position="1101"/>
    </location>
</feature>
<evidence type="ECO:0000256" key="4">
    <source>
        <dbReference type="ARBA" id="ARBA00023136"/>
    </source>
</evidence>
<feature type="region of interest" description="Disordered" evidence="5">
    <location>
        <begin position="902"/>
        <end position="1207"/>
    </location>
</feature>
<feature type="compositionally biased region" description="Basic and acidic residues" evidence="5">
    <location>
        <begin position="236"/>
        <end position="257"/>
    </location>
</feature>
<dbReference type="PANTHER" id="PTHR17920:SF3">
    <property type="entry name" value="TRANSMEMBRANE AND COILED-COIL DOMAIN-CONTAINING PROTEIN 4"/>
    <property type="match status" value="1"/>
</dbReference>
<feature type="region of interest" description="Disordered" evidence="5">
    <location>
        <begin position="1"/>
        <end position="69"/>
    </location>
</feature>
<keyword evidence="4 6" id="KW-0472">Membrane</keyword>
<feature type="region of interest" description="Disordered" evidence="5">
    <location>
        <begin position="236"/>
        <end position="441"/>
    </location>
</feature>
<gene>
    <name evidence="7" type="ORF">DB88DRAFT_32603</name>
</gene>
<accession>A0AAD9FWI5</accession>
<protein>
    <submittedName>
        <fullName evidence="7">Integral membrane protein</fullName>
    </submittedName>
</protein>
<keyword evidence="3 6" id="KW-1133">Transmembrane helix</keyword>
<name>A0AAD9FWI5_PAPLA</name>
<feature type="transmembrane region" description="Helical" evidence="6">
    <location>
        <begin position="577"/>
        <end position="599"/>
    </location>
</feature>
<feature type="transmembrane region" description="Helical" evidence="6">
    <location>
        <begin position="533"/>
        <end position="557"/>
    </location>
</feature>
<evidence type="ECO:0000313" key="7">
    <source>
        <dbReference type="EMBL" id="KAK1927446.1"/>
    </source>
</evidence>
<feature type="compositionally biased region" description="Low complexity" evidence="5">
    <location>
        <begin position="371"/>
        <end position="381"/>
    </location>
</feature>
<feature type="compositionally biased region" description="Gly residues" evidence="5">
    <location>
        <begin position="1184"/>
        <end position="1194"/>
    </location>
</feature>
<feature type="compositionally biased region" description="Polar residues" evidence="5">
    <location>
        <begin position="8"/>
        <end position="17"/>
    </location>
</feature>
<dbReference type="GO" id="GO:0016020">
    <property type="term" value="C:membrane"/>
    <property type="evidence" value="ECO:0007669"/>
    <property type="project" value="UniProtKB-SubCell"/>
</dbReference>
<proteinExistence type="predicted"/>
<evidence type="ECO:0000256" key="5">
    <source>
        <dbReference type="SAM" id="MobiDB-lite"/>
    </source>
</evidence>
<dbReference type="InterPro" id="IPR029024">
    <property type="entry name" value="TerB-like"/>
</dbReference>
<keyword evidence="8" id="KW-1185">Reference proteome</keyword>
<dbReference type="AlphaFoldDB" id="A0AAD9FWI5"/>
<feature type="compositionally biased region" description="Basic and acidic residues" evidence="5">
    <location>
        <begin position="1010"/>
        <end position="1028"/>
    </location>
</feature>
<dbReference type="SUPFAM" id="SSF158682">
    <property type="entry name" value="TerB-like"/>
    <property type="match status" value="1"/>
</dbReference>
<feature type="compositionally biased region" description="Basic and acidic residues" evidence="5">
    <location>
        <begin position="967"/>
        <end position="994"/>
    </location>
</feature>
<dbReference type="PANTHER" id="PTHR17920">
    <property type="entry name" value="TRANSMEMBRANE AND COILED-COIL DOMAIN-CONTAINING PROTEIN 4 TMCO4"/>
    <property type="match status" value="1"/>
</dbReference>
<dbReference type="Pfam" id="PF05277">
    <property type="entry name" value="DUF726"/>
    <property type="match status" value="1"/>
</dbReference>
<evidence type="ECO:0000256" key="6">
    <source>
        <dbReference type="SAM" id="Phobius"/>
    </source>
</evidence>
<comment type="caution">
    <text evidence="7">The sequence shown here is derived from an EMBL/GenBank/DDBJ whole genome shotgun (WGS) entry which is preliminary data.</text>
</comment>
<dbReference type="InterPro" id="IPR007941">
    <property type="entry name" value="DUF726"/>
</dbReference>
<sequence>MIPAPRRTASQPATSSWADLDDDEGWQDMPVVRSDTNPFGLDEEDQKKYHYRPPARLDSSAGPSTTVGNATGTHIELESDTLNTDSWREKVTQDESDYTRLRLDEDEESEEVHMRTRYLFDEDKAMTPLSQMQATKNILTEGQRIAYVGLCQLVARGMVKDSGRGWEGVKVKGKGKGREQPMVESAKIWMLKIMARLYQHMELALDEQRMIESLGEHGVVASDLVPALMTTHTVKNPEFDPAAKKQAEAEAARKALEKDEEDVSDTETEAPPPPYQPRESPTPRGSSTPSSTPHSPSKASPPEPTISHKPINPFGDDDEDEPIPSTSQLTRPASARLPSFDDDEGDIGAAVSSEPKPVGSAEEEDGDIGQTASPASSTPSSGIPLADQDSVSTNPTVSPEIAAPDPGQTPRKEDQPLPGEDNAQSEDKTQPPALPSLPGVSTSLTSADEVVTLDIRWTVLCDLFLVLVADSIYDARSRVFLIKVAEALGFEWLDVVRFENRVTDALEISENMEKTEQGEIIEGRRKGAMRKRYAMMGAAAVGGALVIGLSAGLMAPLIGAGLGAAFATVGITGTTGFLAGAGGAAVITTTGVLTGANIAGRGMARRTREVRTFELRPLHNNQRVSCYITVGGFMSGKYDDVRLPFSVMDPVVGDVVSVFWEPEMMHEMGSAMKILSSEILTQVGQQVLAATVMTALMSALQWPLILTKLGYLIDNPWSNALDRSRAAGLVLADTIMQRHAGVRPVSLIGFSLGARTIFYALAELARAKVYGLVQDVFIFGTTLTASRQTWLDVRSVVAGRFVNGFATNDWLLGYLFRATSGGLNTVAGLRPVENVPGLENVDVTDTISGHMSYRSCMPQLLAKVGFPVTADYFDEPEDPDVDMSVQERRIVNEAEEEARKNRKKILGIFPRREGKSTSGSGSSTPIPERKSSSEQKKGDYEVDDDDLPPREEADLGAMGPSTAEVDLDPKAREEAEKERKAMEEAKKAEERELAEIPETAGFDFSAISRELGKDIDLEKLREPERRPEPANVSPLPNLSQPPLERSGSAPPGVTPDFAAGSSRHGVWSEEGDDEGDITFATTQARQLTLSDMPSWDQSAAQVSSSSSSSIGRPSSVSPPVSSSSKSPFSFGFNAWSSSGEAPTPAAASPSAGIGMRAAPPARPHPPELMANPFASASVPSLGERLGGGSGGGSAWGKEEELATKNPW</sequence>
<keyword evidence="2 6" id="KW-0812">Transmembrane</keyword>
<dbReference type="EMBL" id="JAODAN010000001">
    <property type="protein sequence ID" value="KAK1927446.1"/>
    <property type="molecule type" value="Genomic_DNA"/>
</dbReference>
<feature type="compositionally biased region" description="Basic and acidic residues" evidence="5">
    <location>
        <begin position="1196"/>
        <end position="1207"/>
    </location>
</feature>
<evidence type="ECO:0000256" key="2">
    <source>
        <dbReference type="ARBA" id="ARBA00022692"/>
    </source>
</evidence>
<dbReference type="Proteomes" id="UP001182556">
    <property type="component" value="Unassembled WGS sequence"/>
</dbReference>
<evidence type="ECO:0000313" key="8">
    <source>
        <dbReference type="Proteomes" id="UP001182556"/>
    </source>
</evidence>
<feature type="compositionally biased region" description="Basic and acidic residues" evidence="5">
    <location>
        <begin position="927"/>
        <end position="940"/>
    </location>
</feature>
<organism evidence="7 8">
    <name type="scientific">Papiliotrema laurentii</name>
    <name type="common">Cryptococcus laurentii</name>
    <dbReference type="NCBI Taxonomy" id="5418"/>
    <lineage>
        <taxon>Eukaryota</taxon>
        <taxon>Fungi</taxon>
        <taxon>Dikarya</taxon>
        <taxon>Basidiomycota</taxon>
        <taxon>Agaricomycotina</taxon>
        <taxon>Tremellomycetes</taxon>
        <taxon>Tremellales</taxon>
        <taxon>Rhynchogastremaceae</taxon>
        <taxon>Papiliotrema</taxon>
    </lineage>
</organism>
<feature type="compositionally biased region" description="Low complexity" evidence="5">
    <location>
        <begin position="1102"/>
        <end position="1129"/>
    </location>
</feature>
<reference evidence="7" key="1">
    <citation type="submission" date="2023-02" db="EMBL/GenBank/DDBJ databases">
        <title>Identification and recombinant expression of a fungal hydrolase from Papiliotrema laurentii that hydrolyzes apple cutin and clears colloidal polyester polyurethane.</title>
        <authorList>
            <consortium name="DOE Joint Genome Institute"/>
            <person name="Roman V.A."/>
            <person name="Bojanowski C."/>
            <person name="Crable B.R."/>
            <person name="Wagner D.N."/>
            <person name="Hung C.S."/>
            <person name="Nadeau L.J."/>
            <person name="Schratz L."/>
            <person name="Haridas S."/>
            <person name="Pangilinan J."/>
            <person name="Lipzen A."/>
            <person name="Na H."/>
            <person name="Yan M."/>
            <person name="Ng V."/>
            <person name="Grigoriev I.V."/>
            <person name="Spatafora J.W."/>
            <person name="Barlow D."/>
            <person name="Biffinger J."/>
            <person name="Kelley-Loughnane N."/>
            <person name="Varaljay V.A."/>
            <person name="Crookes-Goodson W.J."/>
        </authorList>
    </citation>
    <scope>NUCLEOTIDE SEQUENCE</scope>
    <source>
        <strain evidence="7">5307AH</strain>
    </source>
</reference>
<comment type="subcellular location">
    <subcellularLocation>
        <location evidence="1">Membrane</location>
        <topology evidence="1">Multi-pass membrane protein</topology>
    </subcellularLocation>
</comment>
<feature type="compositionally biased region" description="Acidic residues" evidence="5">
    <location>
        <begin position="258"/>
        <end position="268"/>
    </location>
</feature>
<evidence type="ECO:0000256" key="3">
    <source>
        <dbReference type="ARBA" id="ARBA00022989"/>
    </source>
</evidence>